<name>A0A7G8BC99_9BACT</name>
<proteinExistence type="inferred from homology"/>
<evidence type="ECO:0000256" key="2">
    <source>
        <dbReference type="ARBA" id="ARBA00022723"/>
    </source>
</evidence>
<accession>A0A7G8BC99</accession>
<feature type="binding site" evidence="4">
    <location>
        <position position="72"/>
    </location>
    <ligand>
        <name>Zn(2+)</name>
        <dbReference type="ChEBI" id="CHEBI:29105"/>
    </ligand>
</feature>
<dbReference type="Gene3D" id="3.30.2320.80">
    <property type="match status" value="1"/>
</dbReference>
<evidence type="ECO:0000256" key="3">
    <source>
        <dbReference type="ARBA" id="ARBA00022833"/>
    </source>
</evidence>
<dbReference type="Proteomes" id="UP000515312">
    <property type="component" value="Chromosome"/>
</dbReference>
<sequence length="124" mass="13570">MHELSIAMSIADMALEEAKFRQVTIDAVHLDLGPLSGVVAEALLFSYQIACNGTPLEGSRLVIREVPIEVYCPACKTRKTLTSMQWFYCPTCGVPASEVIHGKELMITGLEVRDERRTTLAGSA</sequence>
<evidence type="ECO:0000256" key="4">
    <source>
        <dbReference type="HAMAP-Rule" id="MF_00213"/>
    </source>
</evidence>
<feature type="binding site" evidence="4">
    <location>
        <position position="92"/>
    </location>
    <ligand>
        <name>Zn(2+)</name>
        <dbReference type="ChEBI" id="CHEBI:29105"/>
    </ligand>
</feature>
<dbReference type="GO" id="GO:0008270">
    <property type="term" value="F:zinc ion binding"/>
    <property type="evidence" value="ECO:0007669"/>
    <property type="project" value="UniProtKB-UniRule"/>
</dbReference>
<dbReference type="InterPro" id="IPR000688">
    <property type="entry name" value="HypA/HybF"/>
</dbReference>
<evidence type="ECO:0000256" key="1">
    <source>
        <dbReference type="ARBA" id="ARBA00022596"/>
    </source>
</evidence>
<dbReference type="PANTHER" id="PTHR34535:SF3">
    <property type="entry name" value="HYDROGENASE MATURATION FACTOR HYPA"/>
    <property type="match status" value="1"/>
</dbReference>
<reference evidence="5 6" key="1">
    <citation type="submission" date="2020-08" db="EMBL/GenBank/DDBJ databases">
        <title>Edaphobacter telluris sp. nov. and Acidobacterium dinghuensis sp. nov., two acidobacteria isolated from forest soil.</title>
        <authorList>
            <person name="Fu J."/>
            <person name="Qiu L."/>
        </authorList>
    </citation>
    <scope>NUCLEOTIDE SEQUENCE [LARGE SCALE GENOMIC DNA]</scope>
    <source>
        <strain evidence="5">4Y35</strain>
    </source>
</reference>
<dbReference type="GO" id="GO:0016151">
    <property type="term" value="F:nickel cation binding"/>
    <property type="evidence" value="ECO:0007669"/>
    <property type="project" value="UniProtKB-UniRule"/>
</dbReference>
<feature type="binding site" evidence="4">
    <location>
        <position position="89"/>
    </location>
    <ligand>
        <name>Zn(2+)</name>
        <dbReference type="ChEBI" id="CHEBI:29105"/>
    </ligand>
</feature>
<dbReference type="EMBL" id="CP060394">
    <property type="protein sequence ID" value="QNI30169.1"/>
    <property type="molecule type" value="Genomic_DNA"/>
</dbReference>
<dbReference type="Pfam" id="PF01155">
    <property type="entry name" value="HypA"/>
    <property type="match status" value="1"/>
</dbReference>
<keyword evidence="6" id="KW-1185">Reference proteome</keyword>
<dbReference type="PANTHER" id="PTHR34535">
    <property type="entry name" value="HYDROGENASE MATURATION FACTOR HYPA"/>
    <property type="match status" value="1"/>
</dbReference>
<evidence type="ECO:0000313" key="5">
    <source>
        <dbReference type="EMBL" id="QNI30169.1"/>
    </source>
</evidence>
<feature type="binding site" evidence="4">
    <location>
        <position position="75"/>
    </location>
    <ligand>
        <name>Zn(2+)</name>
        <dbReference type="ChEBI" id="CHEBI:29105"/>
    </ligand>
</feature>
<gene>
    <name evidence="4" type="primary">hypA</name>
    <name evidence="5" type="ORF">H7849_13290</name>
</gene>
<dbReference type="PIRSF" id="PIRSF004761">
    <property type="entry name" value="Hydrgn_mat_HypA"/>
    <property type="match status" value="1"/>
</dbReference>
<protein>
    <recommendedName>
        <fullName evidence="4">Hydrogenase maturation factor HypA</fullName>
    </recommendedName>
</protein>
<comment type="function">
    <text evidence="4">Involved in the maturation of [NiFe] hydrogenases. Required for nickel insertion into the metal center of the hydrogenase.</text>
</comment>
<organism evidence="5 6">
    <name type="scientific">Alloacidobacterium dinghuense</name>
    <dbReference type="NCBI Taxonomy" id="2763107"/>
    <lineage>
        <taxon>Bacteria</taxon>
        <taxon>Pseudomonadati</taxon>
        <taxon>Acidobacteriota</taxon>
        <taxon>Terriglobia</taxon>
        <taxon>Terriglobales</taxon>
        <taxon>Acidobacteriaceae</taxon>
        <taxon>Alloacidobacterium</taxon>
    </lineage>
</organism>
<dbReference type="KEGG" id="adin:H7849_13290"/>
<evidence type="ECO:0000313" key="6">
    <source>
        <dbReference type="Proteomes" id="UP000515312"/>
    </source>
</evidence>
<dbReference type="HAMAP" id="MF_00213">
    <property type="entry name" value="HypA_HybF"/>
    <property type="match status" value="1"/>
</dbReference>
<dbReference type="AlphaFoldDB" id="A0A7G8BC99"/>
<keyword evidence="2 4" id="KW-0479">Metal-binding</keyword>
<comment type="similarity">
    <text evidence="4">Belongs to the HypA/HybF family.</text>
</comment>
<dbReference type="GO" id="GO:0051604">
    <property type="term" value="P:protein maturation"/>
    <property type="evidence" value="ECO:0007669"/>
    <property type="project" value="InterPro"/>
</dbReference>
<keyword evidence="1 4" id="KW-0533">Nickel</keyword>
<keyword evidence="3 4" id="KW-0862">Zinc</keyword>
<feature type="binding site" evidence="4">
    <location>
        <position position="2"/>
    </location>
    <ligand>
        <name>Ni(2+)</name>
        <dbReference type="ChEBI" id="CHEBI:49786"/>
    </ligand>
</feature>